<dbReference type="EMBL" id="CP059851">
    <property type="protein sequence ID" value="QMW23303.1"/>
    <property type="molecule type" value="Genomic_DNA"/>
</dbReference>
<accession>A0A7G5IIW1</accession>
<dbReference type="InterPro" id="IPR051906">
    <property type="entry name" value="TolC-like"/>
</dbReference>
<keyword evidence="9" id="KW-0732">Signal</keyword>
<sequence length="422" mass="44031">MPVSTLPRFLALATLLLIAPALAAQATRTVTLADIDSAVLTGNIDIRSADNAVSRARAGIRAADVAPNPTLTLQAFSISPKRWGLERFRDSADVTARLDQLIETGGKRRLRVENATATLSAASGDLADTQRLRIADAEAAFFALAAAQDRVAALEAVATSYAQAVAIGEKRLAAGAAAGLDLERQRVDLTRAQGQLATARNDLRDARLSLAILIGAEQDILVAAPAWPDTAVTPPPADADALVESRPDVIAARARVDAARAALGLARAQRARDVDVGLQAENDPRGVGSSFGVAVAIPLLWGNRYSGSIAQAGTDVAQAEALLEKSRAVARAEIATADRAVAETAARLNAAQNQELPAAASAARIAEFAFSRGALGLLDLLDARRSRLAAELDTIDARLAFAQALAFRRAATTADAQPQDNR</sequence>
<evidence type="ECO:0000256" key="4">
    <source>
        <dbReference type="ARBA" id="ARBA00022452"/>
    </source>
</evidence>
<dbReference type="KEGG" id="sand:H3309_01995"/>
<dbReference type="Proteomes" id="UP000515292">
    <property type="component" value="Chromosome"/>
</dbReference>
<dbReference type="Gene3D" id="1.20.1600.10">
    <property type="entry name" value="Outer membrane efflux proteins (OEP)"/>
    <property type="match status" value="1"/>
</dbReference>
<dbReference type="InterPro" id="IPR003423">
    <property type="entry name" value="OMP_efflux"/>
</dbReference>
<evidence type="ECO:0000256" key="6">
    <source>
        <dbReference type="ARBA" id="ARBA00023136"/>
    </source>
</evidence>
<dbReference type="AlphaFoldDB" id="A0A7G5IIW1"/>
<keyword evidence="4" id="KW-1134">Transmembrane beta strand</keyword>
<comment type="subcellular location">
    <subcellularLocation>
        <location evidence="1">Cell outer membrane</location>
    </subcellularLocation>
</comment>
<keyword evidence="7" id="KW-0998">Cell outer membrane</keyword>
<dbReference type="GO" id="GO:1990281">
    <property type="term" value="C:efflux pump complex"/>
    <property type="evidence" value="ECO:0007669"/>
    <property type="project" value="TreeGrafter"/>
</dbReference>
<evidence type="ECO:0000256" key="2">
    <source>
        <dbReference type="ARBA" id="ARBA00007613"/>
    </source>
</evidence>
<evidence type="ECO:0000313" key="10">
    <source>
        <dbReference type="EMBL" id="QMW23303.1"/>
    </source>
</evidence>
<dbReference type="GO" id="GO:0015288">
    <property type="term" value="F:porin activity"/>
    <property type="evidence" value="ECO:0007669"/>
    <property type="project" value="TreeGrafter"/>
</dbReference>
<keyword evidence="8" id="KW-0175">Coiled coil</keyword>
<reference evidence="10 11" key="1">
    <citation type="submission" date="2020-07" db="EMBL/GenBank/DDBJ databases">
        <title>Complete genome sequence for Sandaracinobacter sp. M6.</title>
        <authorList>
            <person name="Tang Y."/>
            <person name="Liu Q."/>
            <person name="Guo Z."/>
            <person name="Lei P."/>
            <person name="Huang B."/>
        </authorList>
    </citation>
    <scope>NUCLEOTIDE SEQUENCE [LARGE SCALE GENOMIC DNA]</scope>
    <source>
        <strain evidence="10 11">M6</strain>
    </source>
</reference>
<evidence type="ECO:0000256" key="8">
    <source>
        <dbReference type="SAM" id="Coils"/>
    </source>
</evidence>
<protein>
    <submittedName>
        <fullName evidence="10">TolC family protein</fullName>
    </submittedName>
</protein>
<dbReference type="PANTHER" id="PTHR30026">
    <property type="entry name" value="OUTER MEMBRANE PROTEIN TOLC"/>
    <property type="match status" value="1"/>
</dbReference>
<dbReference type="Pfam" id="PF02321">
    <property type="entry name" value="OEP"/>
    <property type="match status" value="2"/>
</dbReference>
<comment type="similarity">
    <text evidence="2">Belongs to the outer membrane factor (OMF) (TC 1.B.17) family.</text>
</comment>
<keyword evidence="3" id="KW-0813">Transport</keyword>
<evidence type="ECO:0000256" key="1">
    <source>
        <dbReference type="ARBA" id="ARBA00004442"/>
    </source>
</evidence>
<dbReference type="SUPFAM" id="SSF56954">
    <property type="entry name" value="Outer membrane efflux proteins (OEP)"/>
    <property type="match status" value="1"/>
</dbReference>
<dbReference type="GO" id="GO:0009279">
    <property type="term" value="C:cell outer membrane"/>
    <property type="evidence" value="ECO:0007669"/>
    <property type="project" value="UniProtKB-SubCell"/>
</dbReference>
<evidence type="ECO:0000313" key="11">
    <source>
        <dbReference type="Proteomes" id="UP000515292"/>
    </source>
</evidence>
<gene>
    <name evidence="10" type="ORF">H3309_01995</name>
</gene>
<keyword evidence="5" id="KW-0812">Transmembrane</keyword>
<evidence type="ECO:0000256" key="7">
    <source>
        <dbReference type="ARBA" id="ARBA00023237"/>
    </source>
</evidence>
<evidence type="ECO:0000256" key="5">
    <source>
        <dbReference type="ARBA" id="ARBA00022692"/>
    </source>
</evidence>
<keyword evidence="11" id="KW-1185">Reference proteome</keyword>
<keyword evidence="6" id="KW-0472">Membrane</keyword>
<name>A0A7G5IIW1_9SPHN</name>
<evidence type="ECO:0000256" key="9">
    <source>
        <dbReference type="SAM" id="SignalP"/>
    </source>
</evidence>
<dbReference type="RefSeq" id="WP_182297031.1">
    <property type="nucleotide sequence ID" value="NZ_CP059851.1"/>
</dbReference>
<feature type="chain" id="PRO_5028904003" evidence="9">
    <location>
        <begin position="24"/>
        <end position="422"/>
    </location>
</feature>
<dbReference type="PANTHER" id="PTHR30026:SF20">
    <property type="entry name" value="OUTER MEMBRANE PROTEIN TOLC"/>
    <property type="match status" value="1"/>
</dbReference>
<organism evidence="10 11">
    <name type="scientific">Sandaracinobacteroides saxicola</name>
    <dbReference type="NCBI Taxonomy" id="2759707"/>
    <lineage>
        <taxon>Bacteria</taxon>
        <taxon>Pseudomonadati</taxon>
        <taxon>Pseudomonadota</taxon>
        <taxon>Alphaproteobacteria</taxon>
        <taxon>Sphingomonadales</taxon>
        <taxon>Sphingosinicellaceae</taxon>
        <taxon>Sandaracinobacteroides</taxon>
    </lineage>
</organism>
<feature type="signal peptide" evidence="9">
    <location>
        <begin position="1"/>
        <end position="23"/>
    </location>
</feature>
<feature type="coiled-coil region" evidence="8">
    <location>
        <begin position="182"/>
        <end position="209"/>
    </location>
</feature>
<dbReference type="GO" id="GO:0015562">
    <property type="term" value="F:efflux transmembrane transporter activity"/>
    <property type="evidence" value="ECO:0007669"/>
    <property type="project" value="InterPro"/>
</dbReference>
<evidence type="ECO:0000256" key="3">
    <source>
        <dbReference type="ARBA" id="ARBA00022448"/>
    </source>
</evidence>
<proteinExistence type="inferred from homology"/>